<accession>A0A7R9BW41</accession>
<protein>
    <submittedName>
        <fullName evidence="2">Uncharacterized protein</fullName>
    </submittedName>
</protein>
<sequence>MEKRREPEKKNVFDRSERQQLWQQLRFQFQQFRKRLSTSGLFNFRVPTWLVRAGNNLGLKRRQARPWCVTSNAQKVTDALNSTNTNEHDPAAKRRRSLDPTLPLAIMNSKPKNWTKKR</sequence>
<dbReference type="EMBL" id="CAJPEX010002579">
    <property type="protein sequence ID" value="CAG0921202.1"/>
    <property type="molecule type" value="Genomic_DNA"/>
</dbReference>
<dbReference type="Proteomes" id="UP000678499">
    <property type="component" value="Unassembled WGS sequence"/>
</dbReference>
<evidence type="ECO:0000313" key="2">
    <source>
        <dbReference type="EMBL" id="CAD7281050.1"/>
    </source>
</evidence>
<evidence type="ECO:0000313" key="3">
    <source>
        <dbReference type="Proteomes" id="UP000678499"/>
    </source>
</evidence>
<proteinExistence type="predicted"/>
<evidence type="ECO:0000256" key="1">
    <source>
        <dbReference type="SAM" id="MobiDB-lite"/>
    </source>
</evidence>
<keyword evidence="3" id="KW-1185">Reference proteome</keyword>
<gene>
    <name evidence="2" type="ORF">NMOB1V02_LOCUS8704</name>
</gene>
<reference evidence="2" key="1">
    <citation type="submission" date="2020-11" db="EMBL/GenBank/DDBJ databases">
        <authorList>
            <person name="Tran Van P."/>
        </authorList>
    </citation>
    <scope>NUCLEOTIDE SEQUENCE</scope>
</reference>
<dbReference type="AlphaFoldDB" id="A0A7R9BW41"/>
<organism evidence="2">
    <name type="scientific">Notodromas monacha</name>
    <dbReference type="NCBI Taxonomy" id="399045"/>
    <lineage>
        <taxon>Eukaryota</taxon>
        <taxon>Metazoa</taxon>
        <taxon>Ecdysozoa</taxon>
        <taxon>Arthropoda</taxon>
        <taxon>Crustacea</taxon>
        <taxon>Oligostraca</taxon>
        <taxon>Ostracoda</taxon>
        <taxon>Podocopa</taxon>
        <taxon>Podocopida</taxon>
        <taxon>Cypridocopina</taxon>
        <taxon>Cypridoidea</taxon>
        <taxon>Cyprididae</taxon>
        <taxon>Notodromas</taxon>
    </lineage>
</organism>
<feature type="region of interest" description="Disordered" evidence="1">
    <location>
        <begin position="78"/>
        <end position="118"/>
    </location>
</feature>
<name>A0A7R9BW41_9CRUS</name>
<dbReference type="EMBL" id="OA884616">
    <property type="protein sequence ID" value="CAD7281050.1"/>
    <property type="molecule type" value="Genomic_DNA"/>
</dbReference>